<sequence>MQSIYDLFAQQISHTIGNISKNESFVLLFKNSDDNDRMNIDKKEDMNNDGVAGTSRHALTPQERAPTKQAQQQKYEQTYGEWIRSMVMIYQEAIQKEDYTAYHQRLIQHFRRCWEWLLDQYYITVCYCNDKYRSSDDQSIPQKRKLDNPLQGLPPNKKQRLLTDESKGQSGEDTYDYNDDTWQNANVHDTQYKLCYRTFLQELRKTVLLQYCGDQFEQGLHSTSYEIIQILLDNSLWVLKHKHKDVLSSPSTHNPLLQLHDEIRSLNLKAIREEKDFGLNRDGIKDITQIETSISNRYSLGVSCYSKDLSKRDNARENDL</sequence>
<accession>X6LBS7</accession>
<gene>
    <name evidence="2" type="ORF">RFI_38504</name>
</gene>
<dbReference type="EMBL" id="ASPP01045231">
    <property type="protein sequence ID" value="ETN98983.1"/>
    <property type="molecule type" value="Genomic_DNA"/>
</dbReference>
<comment type="caution">
    <text evidence="2">The sequence shown here is derived from an EMBL/GenBank/DDBJ whole genome shotgun (WGS) entry which is preliminary data.</text>
</comment>
<evidence type="ECO:0000313" key="2">
    <source>
        <dbReference type="EMBL" id="ETN98983.1"/>
    </source>
</evidence>
<dbReference type="Proteomes" id="UP000023152">
    <property type="component" value="Unassembled WGS sequence"/>
</dbReference>
<feature type="non-terminal residue" evidence="2">
    <location>
        <position position="320"/>
    </location>
</feature>
<evidence type="ECO:0000256" key="1">
    <source>
        <dbReference type="SAM" id="MobiDB-lite"/>
    </source>
</evidence>
<proteinExistence type="predicted"/>
<name>X6LBS7_RETFI</name>
<protein>
    <submittedName>
        <fullName evidence="2">Uncharacterized protein</fullName>
    </submittedName>
</protein>
<keyword evidence="3" id="KW-1185">Reference proteome</keyword>
<evidence type="ECO:0000313" key="3">
    <source>
        <dbReference type="Proteomes" id="UP000023152"/>
    </source>
</evidence>
<feature type="region of interest" description="Disordered" evidence="1">
    <location>
        <begin position="134"/>
        <end position="177"/>
    </location>
</feature>
<reference evidence="2 3" key="1">
    <citation type="journal article" date="2013" name="Curr. Biol.">
        <title>The Genome of the Foraminiferan Reticulomyxa filosa.</title>
        <authorList>
            <person name="Glockner G."/>
            <person name="Hulsmann N."/>
            <person name="Schleicher M."/>
            <person name="Noegel A.A."/>
            <person name="Eichinger L."/>
            <person name="Gallinger C."/>
            <person name="Pawlowski J."/>
            <person name="Sierra R."/>
            <person name="Euteneuer U."/>
            <person name="Pillet L."/>
            <person name="Moustafa A."/>
            <person name="Platzer M."/>
            <person name="Groth M."/>
            <person name="Szafranski K."/>
            <person name="Schliwa M."/>
        </authorList>
    </citation>
    <scope>NUCLEOTIDE SEQUENCE [LARGE SCALE GENOMIC DNA]</scope>
</reference>
<dbReference type="AlphaFoldDB" id="X6LBS7"/>
<feature type="region of interest" description="Disordered" evidence="1">
    <location>
        <begin position="38"/>
        <end position="72"/>
    </location>
</feature>
<organism evidence="2 3">
    <name type="scientific">Reticulomyxa filosa</name>
    <dbReference type="NCBI Taxonomy" id="46433"/>
    <lineage>
        <taxon>Eukaryota</taxon>
        <taxon>Sar</taxon>
        <taxon>Rhizaria</taxon>
        <taxon>Retaria</taxon>
        <taxon>Foraminifera</taxon>
        <taxon>Monothalamids</taxon>
        <taxon>Reticulomyxidae</taxon>
        <taxon>Reticulomyxa</taxon>
    </lineage>
</organism>